<feature type="binding site" evidence="3">
    <location>
        <position position="62"/>
    </location>
    <ligand>
        <name>a divalent metal cation</name>
        <dbReference type="ChEBI" id="CHEBI:60240"/>
        <label>1</label>
    </ligand>
</feature>
<keyword evidence="3" id="KW-0479">Metal-binding</keyword>
<sequence>MGRLCTLSEPVSIAEAVERVKRHVGVQHLRLALGRGKTMGEMSHHEVLDATAEGRSVILCEHSNSERGYLQELGVQITHCLDGKVEVLHAKTDRDPLLVV</sequence>
<evidence type="ECO:0000256" key="1">
    <source>
        <dbReference type="ARBA" id="ARBA00006964"/>
    </source>
</evidence>
<reference evidence="4" key="1">
    <citation type="thesis" date="2020" institute="ProQuest LLC" country="789 East Eisenhower Parkway, Ann Arbor, MI, USA">
        <title>Comparative Genomics and Chromosome Evolution.</title>
        <authorList>
            <person name="Mudd A.B."/>
        </authorList>
    </citation>
    <scope>NUCLEOTIDE SEQUENCE</scope>
    <source>
        <strain evidence="4">237g6f4</strain>
        <tissue evidence="4">Blood</tissue>
    </source>
</reference>
<dbReference type="AlphaFoldDB" id="A0AAV6YC77"/>
<evidence type="ECO:0000256" key="2">
    <source>
        <dbReference type="ARBA" id="ARBA00019069"/>
    </source>
</evidence>
<dbReference type="GO" id="GO:0005739">
    <property type="term" value="C:mitochondrion"/>
    <property type="evidence" value="ECO:0007669"/>
    <property type="project" value="TreeGrafter"/>
</dbReference>
<evidence type="ECO:0000256" key="3">
    <source>
        <dbReference type="PIRSR" id="PIRSR602678-1"/>
    </source>
</evidence>
<organism evidence="4 5">
    <name type="scientific">Engystomops pustulosus</name>
    <name type="common">Tungara frog</name>
    <name type="synonym">Physalaemus pustulosus</name>
    <dbReference type="NCBI Taxonomy" id="76066"/>
    <lineage>
        <taxon>Eukaryota</taxon>
        <taxon>Metazoa</taxon>
        <taxon>Chordata</taxon>
        <taxon>Craniata</taxon>
        <taxon>Vertebrata</taxon>
        <taxon>Euteleostomi</taxon>
        <taxon>Amphibia</taxon>
        <taxon>Batrachia</taxon>
        <taxon>Anura</taxon>
        <taxon>Neobatrachia</taxon>
        <taxon>Hyloidea</taxon>
        <taxon>Leptodactylidae</taxon>
        <taxon>Leiuperinae</taxon>
        <taxon>Engystomops</taxon>
    </lineage>
</organism>
<dbReference type="Proteomes" id="UP000824782">
    <property type="component" value="Unassembled WGS sequence"/>
</dbReference>
<comment type="similarity">
    <text evidence="1">Belongs to the GTP cyclohydrolase I type 2/NIF3 family.</text>
</comment>
<dbReference type="InterPro" id="IPR002678">
    <property type="entry name" value="DUF34/NIF3"/>
</dbReference>
<keyword evidence="5" id="KW-1185">Reference proteome</keyword>
<dbReference type="GO" id="GO:0046872">
    <property type="term" value="F:metal ion binding"/>
    <property type="evidence" value="ECO:0007669"/>
    <property type="project" value="UniProtKB-KW"/>
</dbReference>
<dbReference type="EMBL" id="WNYA01084095">
    <property type="protein sequence ID" value="KAG8534952.1"/>
    <property type="molecule type" value="Genomic_DNA"/>
</dbReference>
<dbReference type="InterPro" id="IPR036069">
    <property type="entry name" value="DUF34/NIF3_sf"/>
</dbReference>
<accession>A0AAV6YC77</accession>
<evidence type="ECO:0000313" key="5">
    <source>
        <dbReference type="Proteomes" id="UP000824782"/>
    </source>
</evidence>
<comment type="caution">
    <text evidence="4">The sequence shown here is derived from an EMBL/GenBank/DDBJ whole genome shotgun (WGS) entry which is preliminary data.</text>
</comment>
<feature type="binding site" evidence="3">
    <location>
        <position position="66"/>
    </location>
    <ligand>
        <name>a divalent metal cation</name>
        <dbReference type="ChEBI" id="CHEBI:60240"/>
        <label>1</label>
    </ligand>
</feature>
<name>A0AAV6YC77_ENGPU</name>
<evidence type="ECO:0000313" key="4">
    <source>
        <dbReference type="EMBL" id="KAG8534952.1"/>
    </source>
</evidence>
<proteinExistence type="inferred from homology"/>
<dbReference type="Pfam" id="PF01784">
    <property type="entry name" value="DUF34_NIF3"/>
    <property type="match status" value="1"/>
</dbReference>
<dbReference type="SUPFAM" id="SSF102705">
    <property type="entry name" value="NIF3 (NGG1p interacting factor 3)-like"/>
    <property type="match status" value="1"/>
</dbReference>
<dbReference type="PANTHER" id="PTHR13799">
    <property type="entry name" value="NGG1 INTERACTING FACTOR 3"/>
    <property type="match status" value="1"/>
</dbReference>
<protein>
    <recommendedName>
        <fullName evidence="2">NIF3-like protein 1</fullName>
    </recommendedName>
</protein>
<dbReference type="PANTHER" id="PTHR13799:SF13">
    <property type="entry name" value="NIF3-LIKE PROTEIN 1"/>
    <property type="match status" value="1"/>
</dbReference>
<gene>
    <name evidence="4" type="ORF">GDO81_029844</name>
</gene>